<reference evidence="1" key="1">
    <citation type="submission" date="2016-02" db="EMBL/GenBank/DDBJ databases">
        <title>Genome sequence of Bacillus trypoxylicola KCTC 13244(T).</title>
        <authorList>
            <person name="Jeong H."/>
            <person name="Park S.-H."/>
            <person name="Choi S.-K."/>
        </authorList>
    </citation>
    <scope>NUCLEOTIDE SEQUENCE [LARGE SCALE GENOMIC DNA]</scope>
    <source>
        <strain evidence="1">KCTC 13244</strain>
    </source>
</reference>
<dbReference type="AlphaFoldDB" id="A0A161QKF3"/>
<dbReference type="RefSeq" id="WP_061948998.1">
    <property type="nucleotide sequence ID" value="NZ_LTAO01000020.1"/>
</dbReference>
<gene>
    <name evidence="1" type="ORF">AZF04_19865</name>
</gene>
<proteinExistence type="predicted"/>
<accession>A0A161QKF3</accession>
<organism evidence="1 2">
    <name type="scientific">Alkalihalobacillus trypoxylicola</name>
    <dbReference type="NCBI Taxonomy" id="519424"/>
    <lineage>
        <taxon>Bacteria</taxon>
        <taxon>Bacillati</taxon>
        <taxon>Bacillota</taxon>
        <taxon>Bacilli</taxon>
        <taxon>Bacillales</taxon>
        <taxon>Bacillaceae</taxon>
        <taxon>Alkalihalobacillus</taxon>
    </lineage>
</organism>
<keyword evidence="2" id="KW-1185">Reference proteome</keyword>
<dbReference type="Proteomes" id="UP000075806">
    <property type="component" value="Unassembled WGS sequence"/>
</dbReference>
<dbReference type="STRING" id="519424.AZF04_19865"/>
<dbReference type="OrthoDB" id="2195230at2"/>
<evidence type="ECO:0000313" key="1">
    <source>
        <dbReference type="EMBL" id="KYG30423.1"/>
    </source>
</evidence>
<protein>
    <submittedName>
        <fullName evidence="1">Uncharacterized protein</fullName>
    </submittedName>
</protein>
<evidence type="ECO:0000313" key="2">
    <source>
        <dbReference type="Proteomes" id="UP000075806"/>
    </source>
</evidence>
<sequence>MTIKIQTEKTVIPIEIGKLNFEFDVSDESVQHFREKAMEVQSELNLLNTELDEEQTFTIAKSALQKGYDLMLGKGAFAKIYNQTPSLPFVMKFFEQIANGVEKELKKMGFEHTNKEKAQKYLEKVKK</sequence>
<comment type="caution">
    <text evidence="1">The sequence shown here is derived from an EMBL/GenBank/DDBJ whole genome shotgun (WGS) entry which is preliminary data.</text>
</comment>
<dbReference type="EMBL" id="LTAO01000020">
    <property type="protein sequence ID" value="KYG30423.1"/>
    <property type="molecule type" value="Genomic_DNA"/>
</dbReference>
<name>A0A161QKF3_9BACI</name>